<evidence type="ECO:0000313" key="5">
    <source>
        <dbReference type="EMBL" id="MBC2667975.1"/>
    </source>
</evidence>
<keyword evidence="2" id="KW-0472">Membrane</keyword>
<dbReference type="AlphaFoldDB" id="A0A7X1FVY9"/>
<reference evidence="5 6" key="1">
    <citation type="submission" date="2020-08" db="EMBL/GenBank/DDBJ databases">
        <title>The genome sequence of type strain Novosphingobium piscinae KCTC 42194.</title>
        <authorList>
            <person name="Liu Y."/>
        </authorList>
    </citation>
    <scope>NUCLEOTIDE SEQUENCE [LARGE SCALE GENOMIC DNA]</scope>
    <source>
        <strain evidence="5 6">KCTC 42194</strain>
    </source>
</reference>
<dbReference type="EMBL" id="JACLAX010000002">
    <property type="protein sequence ID" value="MBC2667975.1"/>
    <property type="molecule type" value="Genomic_DNA"/>
</dbReference>
<protein>
    <submittedName>
        <fullName evidence="5">Outer membrane beta-barrel protein</fullName>
    </submittedName>
</protein>
<accession>A0A7X1FVY9</accession>
<keyword evidence="6" id="KW-1185">Reference proteome</keyword>
<comment type="subcellular location">
    <subcellularLocation>
        <location evidence="1">Cell outer membrane</location>
    </subcellularLocation>
</comment>
<dbReference type="PANTHER" id="PTHR40980">
    <property type="entry name" value="PLUG DOMAIN-CONTAINING PROTEIN"/>
    <property type="match status" value="1"/>
</dbReference>
<evidence type="ECO:0000256" key="1">
    <source>
        <dbReference type="ARBA" id="ARBA00004442"/>
    </source>
</evidence>
<feature type="domain" description="Outer membrane protein beta-barrel" evidence="4">
    <location>
        <begin position="11"/>
        <end position="308"/>
    </location>
</feature>
<evidence type="ECO:0000256" key="3">
    <source>
        <dbReference type="ARBA" id="ARBA00023237"/>
    </source>
</evidence>
<dbReference type="Gene3D" id="2.40.170.20">
    <property type="entry name" value="TonB-dependent receptor, beta-barrel domain"/>
    <property type="match status" value="1"/>
</dbReference>
<dbReference type="RefSeq" id="WP_185677874.1">
    <property type="nucleotide sequence ID" value="NZ_JACLAX010000002.1"/>
</dbReference>
<keyword evidence="3" id="KW-0998">Cell outer membrane</keyword>
<dbReference type="InterPro" id="IPR041700">
    <property type="entry name" value="OMP_b-brl_3"/>
</dbReference>
<dbReference type="Pfam" id="PF14905">
    <property type="entry name" value="OMP_b-brl_3"/>
    <property type="match status" value="1"/>
</dbReference>
<sequence>MVSFDSWRYYNDGNYNLTSEALWTPSRLTNSYVVREKVLTGYVQGNIVSGGLKGNVGLQIVHTNQSADGFRAYNPGSGTISSPITDGATYTNALPSLNLSYELAPDTIVRFAASRMLARARMDRLNPGVSASFNLANNVPGANINRSPWSGTVGNAKLRPLLANTADLAIERYFGKGGYVSAGAFYKQLDGWVYRQDNLFDFTGTPTPGNVTPTFNQGIVSQWLNGTSKGKLFGFEASASFPFATFSEALDGFGILGSASYSESEVREGNSPPISIPGLSSWVINGTAYYEKNGFQLRASARYRSKFLAEVSGLSLARELQMAAGETIVDAQIGYTFQSGSLEGLGILLQGTNLTNAPFKTYLNNDERQVRDYQRYGRNLMLGVTYKF</sequence>
<dbReference type="InterPro" id="IPR036942">
    <property type="entry name" value="Beta-barrel_TonB_sf"/>
</dbReference>
<evidence type="ECO:0000259" key="4">
    <source>
        <dbReference type="Pfam" id="PF14905"/>
    </source>
</evidence>
<gene>
    <name evidence="5" type="ORF">H7F53_02310</name>
</gene>
<dbReference type="SUPFAM" id="SSF56935">
    <property type="entry name" value="Porins"/>
    <property type="match status" value="1"/>
</dbReference>
<name>A0A7X1FVY9_9SPHN</name>
<dbReference type="Proteomes" id="UP000551327">
    <property type="component" value="Unassembled WGS sequence"/>
</dbReference>
<dbReference type="PANTHER" id="PTHR40980:SF3">
    <property type="entry name" value="TONB-DEPENDENT RECEPTOR-LIKE BETA-BARREL DOMAIN-CONTAINING PROTEIN"/>
    <property type="match status" value="1"/>
</dbReference>
<evidence type="ECO:0000313" key="6">
    <source>
        <dbReference type="Proteomes" id="UP000551327"/>
    </source>
</evidence>
<organism evidence="5 6">
    <name type="scientific">Novosphingobium piscinae</name>
    <dbReference type="NCBI Taxonomy" id="1507448"/>
    <lineage>
        <taxon>Bacteria</taxon>
        <taxon>Pseudomonadati</taxon>
        <taxon>Pseudomonadota</taxon>
        <taxon>Alphaproteobacteria</taxon>
        <taxon>Sphingomonadales</taxon>
        <taxon>Sphingomonadaceae</taxon>
        <taxon>Novosphingobium</taxon>
    </lineage>
</organism>
<dbReference type="GO" id="GO:0009279">
    <property type="term" value="C:cell outer membrane"/>
    <property type="evidence" value="ECO:0007669"/>
    <property type="project" value="UniProtKB-SubCell"/>
</dbReference>
<proteinExistence type="predicted"/>
<comment type="caution">
    <text evidence="5">The sequence shown here is derived from an EMBL/GenBank/DDBJ whole genome shotgun (WGS) entry which is preliminary data.</text>
</comment>
<evidence type="ECO:0000256" key="2">
    <source>
        <dbReference type="ARBA" id="ARBA00023136"/>
    </source>
</evidence>